<keyword evidence="2" id="KW-1185">Reference proteome</keyword>
<dbReference type="EMBL" id="GL377639">
    <property type="protein sequence ID" value="EFJ12371.1"/>
    <property type="molecule type" value="Genomic_DNA"/>
</dbReference>
<feature type="non-terminal residue" evidence="1">
    <location>
        <position position="1"/>
    </location>
</feature>
<organism evidence="2">
    <name type="scientific">Selaginella moellendorffii</name>
    <name type="common">Spikemoss</name>
    <dbReference type="NCBI Taxonomy" id="88036"/>
    <lineage>
        <taxon>Eukaryota</taxon>
        <taxon>Viridiplantae</taxon>
        <taxon>Streptophyta</taxon>
        <taxon>Embryophyta</taxon>
        <taxon>Tracheophyta</taxon>
        <taxon>Lycopodiopsida</taxon>
        <taxon>Selaginellales</taxon>
        <taxon>Selaginellaceae</taxon>
        <taxon>Selaginella</taxon>
    </lineage>
</organism>
<dbReference type="Gramene" id="EFJ12371">
    <property type="protein sequence ID" value="EFJ12371"/>
    <property type="gene ID" value="SELMODRAFT_124157"/>
</dbReference>
<accession>D8STB4</accession>
<dbReference type="Proteomes" id="UP000001514">
    <property type="component" value="Unassembled WGS sequence"/>
</dbReference>
<evidence type="ECO:0000313" key="2">
    <source>
        <dbReference type="Proteomes" id="UP000001514"/>
    </source>
</evidence>
<proteinExistence type="predicted"/>
<gene>
    <name evidence="1" type="ORF">SELMODRAFT_124157</name>
</gene>
<dbReference type="InParanoid" id="D8STB4"/>
<name>D8STB4_SELML</name>
<sequence length="79" mass="9010">RNRHSALALSLMFFRYFRLDSCAKKFTILLSKSSPPKCVAFTSNTPWSIVKIETSEVPPPKSKIKMFFSPVLDAFLSRP</sequence>
<dbReference type="HOGENOM" id="CLU_197219_0_0_1"/>
<evidence type="ECO:0000313" key="1">
    <source>
        <dbReference type="EMBL" id="EFJ12371.1"/>
    </source>
</evidence>
<dbReference type="KEGG" id="smo:SELMODRAFT_124157"/>
<dbReference type="AlphaFoldDB" id="D8STB4"/>
<dbReference type="eggNOG" id="ENOG502S917">
    <property type="taxonomic scope" value="Eukaryota"/>
</dbReference>
<protein>
    <submittedName>
        <fullName evidence="1">Uncharacterized protein</fullName>
    </submittedName>
</protein>
<reference evidence="1 2" key="1">
    <citation type="journal article" date="2011" name="Science">
        <title>The Selaginella genome identifies genetic changes associated with the evolution of vascular plants.</title>
        <authorList>
            <person name="Banks J.A."/>
            <person name="Nishiyama T."/>
            <person name="Hasebe M."/>
            <person name="Bowman J.L."/>
            <person name="Gribskov M."/>
            <person name="dePamphilis C."/>
            <person name="Albert V.A."/>
            <person name="Aono N."/>
            <person name="Aoyama T."/>
            <person name="Ambrose B.A."/>
            <person name="Ashton N.W."/>
            <person name="Axtell M.J."/>
            <person name="Barker E."/>
            <person name="Barker M.S."/>
            <person name="Bennetzen J.L."/>
            <person name="Bonawitz N.D."/>
            <person name="Chapple C."/>
            <person name="Cheng C."/>
            <person name="Correa L.G."/>
            <person name="Dacre M."/>
            <person name="DeBarry J."/>
            <person name="Dreyer I."/>
            <person name="Elias M."/>
            <person name="Engstrom E.M."/>
            <person name="Estelle M."/>
            <person name="Feng L."/>
            <person name="Finet C."/>
            <person name="Floyd S.K."/>
            <person name="Frommer W.B."/>
            <person name="Fujita T."/>
            <person name="Gramzow L."/>
            <person name="Gutensohn M."/>
            <person name="Harholt J."/>
            <person name="Hattori M."/>
            <person name="Heyl A."/>
            <person name="Hirai T."/>
            <person name="Hiwatashi Y."/>
            <person name="Ishikawa M."/>
            <person name="Iwata M."/>
            <person name="Karol K.G."/>
            <person name="Koehler B."/>
            <person name="Kolukisaoglu U."/>
            <person name="Kubo M."/>
            <person name="Kurata T."/>
            <person name="Lalonde S."/>
            <person name="Li K."/>
            <person name="Li Y."/>
            <person name="Litt A."/>
            <person name="Lyons E."/>
            <person name="Manning G."/>
            <person name="Maruyama T."/>
            <person name="Michael T.P."/>
            <person name="Mikami K."/>
            <person name="Miyazaki S."/>
            <person name="Morinaga S."/>
            <person name="Murata T."/>
            <person name="Mueller-Roeber B."/>
            <person name="Nelson D.R."/>
            <person name="Obara M."/>
            <person name="Oguri Y."/>
            <person name="Olmstead R.G."/>
            <person name="Onodera N."/>
            <person name="Petersen B.L."/>
            <person name="Pils B."/>
            <person name="Prigge M."/>
            <person name="Rensing S.A."/>
            <person name="Riano-Pachon D.M."/>
            <person name="Roberts A.W."/>
            <person name="Sato Y."/>
            <person name="Scheller H.V."/>
            <person name="Schulz B."/>
            <person name="Schulz C."/>
            <person name="Shakirov E.V."/>
            <person name="Shibagaki N."/>
            <person name="Shinohara N."/>
            <person name="Shippen D.E."/>
            <person name="Soerensen I."/>
            <person name="Sotooka R."/>
            <person name="Sugimoto N."/>
            <person name="Sugita M."/>
            <person name="Sumikawa N."/>
            <person name="Tanurdzic M."/>
            <person name="Theissen G."/>
            <person name="Ulvskov P."/>
            <person name="Wakazuki S."/>
            <person name="Weng J.K."/>
            <person name="Willats W.W."/>
            <person name="Wipf D."/>
            <person name="Wolf P.G."/>
            <person name="Yang L."/>
            <person name="Zimmer A.D."/>
            <person name="Zhu Q."/>
            <person name="Mitros T."/>
            <person name="Hellsten U."/>
            <person name="Loque D."/>
            <person name="Otillar R."/>
            <person name="Salamov A."/>
            <person name="Schmutz J."/>
            <person name="Shapiro H."/>
            <person name="Lindquist E."/>
            <person name="Lucas S."/>
            <person name="Rokhsar D."/>
            <person name="Grigoriev I.V."/>
        </authorList>
    </citation>
    <scope>NUCLEOTIDE SEQUENCE [LARGE SCALE GENOMIC DNA]</scope>
</reference>